<name>F8A693_CELGA</name>
<protein>
    <submittedName>
        <fullName evidence="1">Uncharacterized protein</fullName>
    </submittedName>
</protein>
<dbReference type="eggNOG" id="ENOG5032UNW">
    <property type="taxonomic scope" value="Bacteria"/>
</dbReference>
<dbReference type="OrthoDB" id="3579809at2"/>
<dbReference type="STRING" id="593907.Celgi_1742"/>
<dbReference type="KEGG" id="cga:Celgi_1742"/>
<gene>
    <name evidence="1" type="ordered locus">Celgi_1742</name>
</gene>
<evidence type="ECO:0000313" key="2">
    <source>
        <dbReference type="Proteomes" id="UP000000485"/>
    </source>
</evidence>
<reference evidence="2" key="1">
    <citation type="submission" date="2011-04" db="EMBL/GenBank/DDBJ databases">
        <title>Complete sequence of Cellvibrio gilvus ATCC 13127.</title>
        <authorList>
            <person name="Lucas S."/>
            <person name="Han J."/>
            <person name="Lapidus A."/>
            <person name="Cheng J.-F."/>
            <person name="Goodwin L."/>
            <person name="Pitluck S."/>
            <person name="Peters L."/>
            <person name="Munk A."/>
            <person name="Detter J.C."/>
            <person name="Han C."/>
            <person name="Tapia R."/>
            <person name="Land M."/>
            <person name="Hauser L."/>
            <person name="Kyrpides N."/>
            <person name="Ivanova N."/>
            <person name="Ovchinnikova G."/>
            <person name="Pagani I."/>
            <person name="Mead D."/>
            <person name="Brumm P."/>
            <person name="Woyke T."/>
        </authorList>
    </citation>
    <scope>NUCLEOTIDE SEQUENCE [LARGE SCALE GENOMIC DNA]</scope>
    <source>
        <strain evidence="2">ATCC 13127 / NRRL B-14078</strain>
    </source>
</reference>
<dbReference type="EMBL" id="CP002665">
    <property type="protein sequence ID" value="AEI12249.1"/>
    <property type="molecule type" value="Genomic_DNA"/>
</dbReference>
<dbReference type="HOGENOM" id="CLU_108353_0_0_11"/>
<dbReference type="RefSeq" id="WP_013883768.1">
    <property type="nucleotide sequence ID" value="NC_015671.1"/>
</dbReference>
<accession>F8A693</accession>
<proteinExistence type="predicted"/>
<sequence>MEDIRSAQQALEEARRTLDAAVQAARAQGSTWAQIGEELGMSRQAAFKRFGRPVDPRTGTRIEPRSVADVVGLTERVFTLIAAGDYETLMPLLHPQAARELTPDVIAETWRRVLAEVGTLQGAAGTHVELPGGGAVSSDDELVGTVVGATTLECEAGQVHGRVAVADDGQVVGLLLVPTDHGPLPF</sequence>
<organism evidence="1 2">
    <name type="scientific">Cellulomonas gilvus (strain ATCC 13127 / NRRL B-14078)</name>
    <name type="common">Cellvibrio gilvus</name>
    <dbReference type="NCBI Taxonomy" id="593907"/>
    <lineage>
        <taxon>Bacteria</taxon>
        <taxon>Bacillati</taxon>
        <taxon>Actinomycetota</taxon>
        <taxon>Actinomycetes</taxon>
        <taxon>Micrococcales</taxon>
        <taxon>Cellulomonadaceae</taxon>
        <taxon>Cellulomonas</taxon>
    </lineage>
</organism>
<dbReference type="Proteomes" id="UP000000485">
    <property type="component" value="Chromosome"/>
</dbReference>
<keyword evidence="2" id="KW-1185">Reference proteome</keyword>
<evidence type="ECO:0000313" key="1">
    <source>
        <dbReference type="EMBL" id="AEI12249.1"/>
    </source>
</evidence>
<dbReference type="AlphaFoldDB" id="F8A693"/>